<accession>A0ABW2JJX7</accession>
<dbReference type="RefSeq" id="WP_381831417.1">
    <property type="nucleotide sequence ID" value="NZ_JBHTCF010000006.1"/>
</dbReference>
<dbReference type="Gene3D" id="1.10.10.10">
    <property type="entry name" value="Winged helix-like DNA-binding domain superfamily/Winged helix DNA-binding domain"/>
    <property type="match status" value="1"/>
</dbReference>
<sequence>MEELAGRWTFLTNHARVLRVIAREPTARIRDIAAVCRISERAAQGIVRDLEQAGYLSRKRVGRRSHYTLHLDGSLRHPAEAHLTVRALLDLFTDHDDR</sequence>
<evidence type="ECO:0000313" key="2">
    <source>
        <dbReference type="EMBL" id="MFC7306072.1"/>
    </source>
</evidence>
<dbReference type="InterPro" id="IPR000835">
    <property type="entry name" value="HTH_MarR-typ"/>
</dbReference>
<dbReference type="InterPro" id="IPR036388">
    <property type="entry name" value="WH-like_DNA-bd_sf"/>
</dbReference>
<dbReference type="Pfam" id="PF12802">
    <property type="entry name" value="MarR_2"/>
    <property type="match status" value="1"/>
</dbReference>
<dbReference type="EMBL" id="JBHTCF010000006">
    <property type="protein sequence ID" value="MFC7306072.1"/>
    <property type="molecule type" value="Genomic_DNA"/>
</dbReference>
<organism evidence="2 3">
    <name type="scientific">Streptomyces monticola</name>
    <dbReference type="NCBI Taxonomy" id="2666263"/>
    <lineage>
        <taxon>Bacteria</taxon>
        <taxon>Bacillati</taxon>
        <taxon>Actinomycetota</taxon>
        <taxon>Actinomycetes</taxon>
        <taxon>Kitasatosporales</taxon>
        <taxon>Streptomycetaceae</taxon>
        <taxon>Streptomyces</taxon>
    </lineage>
</organism>
<feature type="domain" description="HTH marR-type" evidence="1">
    <location>
        <begin position="13"/>
        <end position="61"/>
    </location>
</feature>
<keyword evidence="3" id="KW-1185">Reference proteome</keyword>
<reference evidence="3" key="1">
    <citation type="journal article" date="2019" name="Int. J. Syst. Evol. Microbiol.">
        <title>The Global Catalogue of Microorganisms (GCM) 10K type strain sequencing project: providing services to taxonomists for standard genome sequencing and annotation.</title>
        <authorList>
            <consortium name="The Broad Institute Genomics Platform"/>
            <consortium name="The Broad Institute Genome Sequencing Center for Infectious Disease"/>
            <person name="Wu L."/>
            <person name="Ma J."/>
        </authorList>
    </citation>
    <scope>NUCLEOTIDE SEQUENCE [LARGE SCALE GENOMIC DNA]</scope>
    <source>
        <strain evidence="3">SYNS20</strain>
    </source>
</reference>
<dbReference type="InterPro" id="IPR036390">
    <property type="entry name" value="WH_DNA-bd_sf"/>
</dbReference>
<dbReference type="SUPFAM" id="SSF46785">
    <property type="entry name" value="Winged helix' DNA-binding domain"/>
    <property type="match status" value="1"/>
</dbReference>
<gene>
    <name evidence="2" type="ORF">ACFQVC_17835</name>
</gene>
<evidence type="ECO:0000313" key="3">
    <source>
        <dbReference type="Proteomes" id="UP001596523"/>
    </source>
</evidence>
<evidence type="ECO:0000259" key="1">
    <source>
        <dbReference type="Pfam" id="PF12802"/>
    </source>
</evidence>
<dbReference type="Proteomes" id="UP001596523">
    <property type="component" value="Unassembled WGS sequence"/>
</dbReference>
<comment type="caution">
    <text evidence="2">The sequence shown here is derived from an EMBL/GenBank/DDBJ whole genome shotgun (WGS) entry which is preliminary data.</text>
</comment>
<proteinExistence type="predicted"/>
<name>A0ABW2JJX7_9ACTN</name>
<protein>
    <submittedName>
        <fullName evidence="2">Helix-turn-helix transcriptional regulator</fullName>
    </submittedName>
</protein>